<accession>A0ABV9X0W8</accession>
<evidence type="ECO:0000313" key="9">
    <source>
        <dbReference type="EMBL" id="MFC5017751.1"/>
    </source>
</evidence>
<keyword evidence="10" id="KW-1185">Reference proteome</keyword>
<evidence type="ECO:0000256" key="6">
    <source>
        <dbReference type="SAM" id="MobiDB-lite"/>
    </source>
</evidence>
<dbReference type="InterPro" id="IPR011701">
    <property type="entry name" value="MFS"/>
</dbReference>
<feature type="transmembrane region" description="Helical" evidence="7">
    <location>
        <begin position="374"/>
        <end position="394"/>
    </location>
</feature>
<gene>
    <name evidence="9" type="ORF">ACFPRC_23145</name>
</gene>
<reference evidence="10" key="1">
    <citation type="journal article" date="2019" name="Int. J. Syst. Evol. Microbiol.">
        <title>The Global Catalogue of Microorganisms (GCM) 10K type strain sequencing project: providing services to taxonomists for standard genome sequencing and annotation.</title>
        <authorList>
            <consortium name="The Broad Institute Genomics Platform"/>
            <consortium name="The Broad Institute Genome Sequencing Center for Infectious Disease"/>
            <person name="Wu L."/>
            <person name="Ma J."/>
        </authorList>
    </citation>
    <scope>NUCLEOTIDE SEQUENCE [LARGE SCALE GENOMIC DNA]</scope>
    <source>
        <strain evidence="10">CGMCC 4.1542</strain>
    </source>
</reference>
<evidence type="ECO:0000256" key="5">
    <source>
        <dbReference type="ARBA" id="ARBA00023136"/>
    </source>
</evidence>
<dbReference type="RefSeq" id="WP_381159284.1">
    <property type="nucleotide sequence ID" value="NZ_BAAATN010000002.1"/>
</dbReference>
<feature type="region of interest" description="Disordered" evidence="6">
    <location>
        <begin position="402"/>
        <end position="425"/>
    </location>
</feature>
<feature type="transmembrane region" description="Helical" evidence="7">
    <location>
        <begin position="312"/>
        <end position="334"/>
    </location>
</feature>
<evidence type="ECO:0000256" key="2">
    <source>
        <dbReference type="ARBA" id="ARBA00022475"/>
    </source>
</evidence>
<dbReference type="PANTHER" id="PTHR43124:SF3">
    <property type="entry name" value="CHLORAMPHENICOL EFFLUX PUMP RV0191"/>
    <property type="match status" value="1"/>
</dbReference>
<dbReference type="Gene3D" id="1.20.1250.20">
    <property type="entry name" value="MFS general substrate transporter like domains"/>
    <property type="match status" value="1"/>
</dbReference>
<evidence type="ECO:0000256" key="3">
    <source>
        <dbReference type="ARBA" id="ARBA00022692"/>
    </source>
</evidence>
<comment type="caution">
    <text evidence="9">The sequence shown here is derived from an EMBL/GenBank/DDBJ whole genome shotgun (WGS) entry which is preliminary data.</text>
</comment>
<feature type="domain" description="Major facilitator superfamily (MFS) profile" evidence="8">
    <location>
        <begin position="25"/>
        <end position="399"/>
    </location>
</feature>
<dbReference type="InterPro" id="IPR050189">
    <property type="entry name" value="MFS_Efflux_Transporters"/>
</dbReference>
<proteinExistence type="predicted"/>
<feature type="compositionally biased region" description="Basic and acidic residues" evidence="6">
    <location>
        <begin position="416"/>
        <end position="425"/>
    </location>
</feature>
<feature type="transmembrane region" description="Helical" evidence="7">
    <location>
        <begin position="346"/>
        <end position="368"/>
    </location>
</feature>
<feature type="transmembrane region" description="Helical" evidence="7">
    <location>
        <begin position="287"/>
        <end position="306"/>
    </location>
</feature>
<feature type="transmembrane region" description="Helical" evidence="7">
    <location>
        <begin position="177"/>
        <end position="199"/>
    </location>
</feature>
<feature type="transmembrane region" description="Helical" evidence="7">
    <location>
        <begin position="149"/>
        <end position="171"/>
    </location>
</feature>
<evidence type="ECO:0000259" key="8">
    <source>
        <dbReference type="PROSITE" id="PS50850"/>
    </source>
</evidence>
<dbReference type="Proteomes" id="UP001595855">
    <property type="component" value="Unassembled WGS sequence"/>
</dbReference>
<dbReference type="CDD" id="cd17324">
    <property type="entry name" value="MFS_NepI_like"/>
    <property type="match status" value="1"/>
</dbReference>
<dbReference type="PROSITE" id="PS50850">
    <property type="entry name" value="MFS"/>
    <property type="match status" value="1"/>
</dbReference>
<feature type="transmembrane region" description="Helical" evidence="7">
    <location>
        <begin position="120"/>
        <end position="137"/>
    </location>
</feature>
<dbReference type="EMBL" id="JBHSJO010000001">
    <property type="protein sequence ID" value="MFC5017751.1"/>
    <property type="molecule type" value="Genomic_DNA"/>
</dbReference>
<dbReference type="Pfam" id="PF07690">
    <property type="entry name" value="MFS_1"/>
    <property type="match status" value="1"/>
</dbReference>
<feature type="compositionally biased region" description="Low complexity" evidence="6">
    <location>
        <begin position="404"/>
        <end position="415"/>
    </location>
</feature>
<comment type="subcellular location">
    <subcellularLocation>
        <location evidence="1">Cell membrane</location>
        <topology evidence="1">Multi-pass membrane protein</topology>
    </subcellularLocation>
</comment>
<keyword evidence="4 7" id="KW-1133">Transmembrane helix</keyword>
<feature type="transmembrane region" description="Helical" evidence="7">
    <location>
        <begin position="25"/>
        <end position="47"/>
    </location>
</feature>
<protein>
    <submittedName>
        <fullName evidence="9">MFS transporter</fullName>
    </submittedName>
</protein>
<feature type="transmembrane region" description="Helical" evidence="7">
    <location>
        <begin position="59"/>
        <end position="79"/>
    </location>
</feature>
<keyword evidence="5 7" id="KW-0472">Membrane</keyword>
<keyword evidence="3 7" id="KW-0812">Transmembrane</keyword>
<evidence type="ECO:0000256" key="1">
    <source>
        <dbReference type="ARBA" id="ARBA00004651"/>
    </source>
</evidence>
<feature type="transmembrane region" description="Helical" evidence="7">
    <location>
        <begin position="257"/>
        <end position="275"/>
    </location>
</feature>
<feature type="transmembrane region" description="Helical" evidence="7">
    <location>
        <begin position="220"/>
        <end position="237"/>
    </location>
</feature>
<dbReference type="InterPro" id="IPR036259">
    <property type="entry name" value="MFS_trans_sf"/>
</dbReference>
<dbReference type="InterPro" id="IPR020846">
    <property type="entry name" value="MFS_dom"/>
</dbReference>
<evidence type="ECO:0000256" key="4">
    <source>
        <dbReference type="ARBA" id="ARBA00022989"/>
    </source>
</evidence>
<organism evidence="9 10">
    <name type="scientific">Streptomyces lienomycini</name>
    <dbReference type="NCBI Taxonomy" id="284035"/>
    <lineage>
        <taxon>Bacteria</taxon>
        <taxon>Bacillati</taxon>
        <taxon>Actinomycetota</taxon>
        <taxon>Actinomycetes</taxon>
        <taxon>Kitasatosporales</taxon>
        <taxon>Streptomycetaceae</taxon>
        <taxon>Streptomyces</taxon>
    </lineage>
</organism>
<dbReference type="PANTHER" id="PTHR43124">
    <property type="entry name" value="PURINE EFFLUX PUMP PBUE"/>
    <property type="match status" value="1"/>
</dbReference>
<evidence type="ECO:0000256" key="7">
    <source>
        <dbReference type="SAM" id="Phobius"/>
    </source>
</evidence>
<keyword evidence="2" id="KW-1003">Cell membrane</keyword>
<feature type="transmembrane region" description="Helical" evidence="7">
    <location>
        <begin position="91"/>
        <end position="114"/>
    </location>
</feature>
<sequence length="425" mass="43656">MQATTTASAGGEPLPPRSPLTGWPAVVSVMLGIFVIVTTEILPIGLLTSIGTSFVVSDGMAGLMMTMPGLVAAIAAPMVTVATARFDRRLMLCLLMLLLALANFLAAAAPVYWLVLSSRIMVGITIGGFWSIGAGLAERLVPPASVGRATAVIFSAIPLGSVLGVPTGTLVGDLFGWRTAFTVMGVLTFGVLVMLLLFVPPLPPVRATRLSVLNGMLRSVNTRFALLLTFLVVLAHFGTYTYVTPFLEQVTHAGDGVITAFLLLYGAAGILGNLLGGAWAARRPRTVFGLAAALIAAVTFLLPALGRWETGAVVLLVVWGLAYGAVPVASQTWFSKAAPHTPEAASVLFTASFQATISVGALVGGVVLDRTSPSVVMLLGGCTAALMVLAVGAASRRTEPAGTAAPASVVSPAPASHDHGTCGER</sequence>
<dbReference type="SUPFAM" id="SSF103473">
    <property type="entry name" value="MFS general substrate transporter"/>
    <property type="match status" value="1"/>
</dbReference>
<name>A0ABV9X0W8_9ACTN</name>
<evidence type="ECO:0000313" key="10">
    <source>
        <dbReference type="Proteomes" id="UP001595855"/>
    </source>
</evidence>